<dbReference type="InterPro" id="IPR001610">
    <property type="entry name" value="PAC"/>
</dbReference>
<evidence type="ECO:0000256" key="2">
    <source>
        <dbReference type="ARBA" id="ARBA00012438"/>
    </source>
</evidence>
<dbReference type="Proteomes" id="UP000307244">
    <property type="component" value="Unassembled WGS sequence"/>
</dbReference>
<dbReference type="Pfam" id="PF00512">
    <property type="entry name" value="HisKA"/>
    <property type="match status" value="1"/>
</dbReference>
<accession>A0A4U1CRV8</accession>
<gene>
    <name evidence="10" type="ORF">FA047_06010</name>
</gene>
<dbReference type="PROSITE" id="PS50109">
    <property type="entry name" value="HIS_KIN"/>
    <property type="match status" value="1"/>
</dbReference>
<dbReference type="Gene3D" id="2.10.70.100">
    <property type="match status" value="1"/>
</dbReference>
<dbReference type="InterPro" id="IPR000700">
    <property type="entry name" value="PAS-assoc_C"/>
</dbReference>
<dbReference type="SUPFAM" id="SSF55874">
    <property type="entry name" value="ATPase domain of HSP90 chaperone/DNA topoisomerase II/histidine kinase"/>
    <property type="match status" value="1"/>
</dbReference>
<dbReference type="Gene3D" id="1.10.287.130">
    <property type="match status" value="1"/>
</dbReference>
<dbReference type="InterPro" id="IPR004358">
    <property type="entry name" value="Sig_transdc_His_kin-like_C"/>
</dbReference>
<dbReference type="Gene3D" id="3.30.565.10">
    <property type="entry name" value="Histidine kinase-like ATPase, C-terminal domain"/>
    <property type="match status" value="1"/>
</dbReference>
<dbReference type="NCBIfam" id="TIGR00229">
    <property type="entry name" value="sensory_box"/>
    <property type="match status" value="3"/>
</dbReference>
<dbReference type="EMBL" id="SWBQ01000001">
    <property type="protein sequence ID" value="TKC09635.1"/>
    <property type="molecule type" value="Genomic_DNA"/>
</dbReference>
<dbReference type="SUPFAM" id="SSF47384">
    <property type="entry name" value="Homodimeric domain of signal transducing histidine kinase"/>
    <property type="match status" value="1"/>
</dbReference>
<dbReference type="SMART" id="SM00091">
    <property type="entry name" value="PAS"/>
    <property type="match status" value="3"/>
</dbReference>
<dbReference type="SUPFAM" id="SSF55785">
    <property type="entry name" value="PYP-like sensor domain (PAS domain)"/>
    <property type="match status" value="4"/>
</dbReference>
<dbReference type="PANTHER" id="PTHR43304">
    <property type="entry name" value="PHYTOCHROME-LIKE PROTEIN CPH1"/>
    <property type="match status" value="1"/>
</dbReference>
<evidence type="ECO:0000259" key="8">
    <source>
        <dbReference type="PROSITE" id="PS50112"/>
    </source>
</evidence>
<dbReference type="Gene3D" id="3.30.450.20">
    <property type="entry name" value="PAS domain"/>
    <property type="match status" value="4"/>
</dbReference>
<feature type="domain" description="PAC" evidence="9">
    <location>
        <begin position="267"/>
        <end position="319"/>
    </location>
</feature>
<keyword evidence="3" id="KW-0597">Phosphoprotein</keyword>
<evidence type="ECO:0000259" key="9">
    <source>
        <dbReference type="PROSITE" id="PS50113"/>
    </source>
</evidence>
<feature type="domain" description="Histidine kinase" evidence="7">
    <location>
        <begin position="612"/>
        <end position="824"/>
    </location>
</feature>
<dbReference type="InterPro" id="IPR000014">
    <property type="entry name" value="PAS"/>
</dbReference>
<evidence type="ECO:0000313" key="10">
    <source>
        <dbReference type="EMBL" id="TKC09635.1"/>
    </source>
</evidence>
<keyword evidence="11" id="KW-1185">Reference proteome</keyword>
<evidence type="ECO:0000313" key="11">
    <source>
        <dbReference type="Proteomes" id="UP000307244"/>
    </source>
</evidence>
<keyword evidence="6" id="KW-0175">Coiled coil</keyword>
<dbReference type="PRINTS" id="PR00344">
    <property type="entry name" value="BCTRLSENSOR"/>
</dbReference>
<dbReference type="InterPro" id="IPR005467">
    <property type="entry name" value="His_kinase_dom"/>
</dbReference>
<dbReference type="InterPro" id="IPR036890">
    <property type="entry name" value="HATPase_C_sf"/>
</dbReference>
<feature type="domain" description="PAS" evidence="8">
    <location>
        <begin position="194"/>
        <end position="264"/>
    </location>
</feature>
<dbReference type="InterPro" id="IPR013656">
    <property type="entry name" value="PAS_4"/>
</dbReference>
<keyword evidence="4" id="KW-0808">Transferase</keyword>
<evidence type="ECO:0000256" key="5">
    <source>
        <dbReference type="ARBA" id="ARBA00022777"/>
    </source>
</evidence>
<comment type="caution">
    <text evidence="10">The sequence shown here is derived from an EMBL/GenBank/DDBJ whole genome shotgun (WGS) entry which is preliminary data.</text>
</comment>
<dbReference type="CDD" id="cd00075">
    <property type="entry name" value="HATPase"/>
    <property type="match status" value="1"/>
</dbReference>
<dbReference type="InterPro" id="IPR035965">
    <property type="entry name" value="PAS-like_dom_sf"/>
</dbReference>
<name>A0A4U1CRV8_9SPHI</name>
<dbReference type="InterPro" id="IPR003594">
    <property type="entry name" value="HATPase_dom"/>
</dbReference>
<feature type="coiled-coil region" evidence="6">
    <location>
        <begin position="310"/>
        <end position="358"/>
    </location>
</feature>
<dbReference type="PROSITE" id="PS50112">
    <property type="entry name" value="PAS"/>
    <property type="match status" value="1"/>
</dbReference>
<dbReference type="InterPro" id="IPR003661">
    <property type="entry name" value="HisK_dim/P_dom"/>
</dbReference>
<dbReference type="PANTHER" id="PTHR43304:SF1">
    <property type="entry name" value="PAC DOMAIN-CONTAINING PROTEIN"/>
    <property type="match status" value="1"/>
</dbReference>
<dbReference type="SMART" id="SM00086">
    <property type="entry name" value="PAC"/>
    <property type="match status" value="3"/>
</dbReference>
<protein>
    <recommendedName>
        <fullName evidence="2">histidine kinase</fullName>
        <ecNumber evidence="2">2.7.13.3</ecNumber>
    </recommendedName>
</protein>
<dbReference type="AlphaFoldDB" id="A0A4U1CRV8"/>
<evidence type="ECO:0000256" key="4">
    <source>
        <dbReference type="ARBA" id="ARBA00022679"/>
    </source>
</evidence>
<comment type="catalytic activity">
    <reaction evidence="1">
        <text>ATP + protein L-histidine = ADP + protein N-phospho-L-histidine.</text>
        <dbReference type="EC" id="2.7.13.3"/>
    </reaction>
</comment>
<dbReference type="Pfam" id="PF08448">
    <property type="entry name" value="PAS_4"/>
    <property type="match status" value="2"/>
</dbReference>
<proteinExistence type="predicted"/>
<dbReference type="Pfam" id="PF08447">
    <property type="entry name" value="PAS_3"/>
    <property type="match status" value="2"/>
</dbReference>
<dbReference type="PROSITE" id="PS50113">
    <property type="entry name" value="PAC"/>
    <property type="match status" value="2"/>
</dbReference>
<evidence type="ECO:0000256" key="6">
    <source>
        <dbReference type="SAM" id="Coils"/>
    </source>
</evidence>
<sequence>MSLNDQNEVFPAFMCGGGESGELIRNIDWSVTPLGSPDSWPPSLKMFTGTMLCTLSPILICWGKQYIQLYNDAFRPILGKTKHPQAMGLSASETYKEIWDTTIGPMFEDVMAGHPVSFPDFLVPMDRNGYLEDCYFDFSYSPIRDERGEIGGVLVVCTETTEKVNSLKELKETNRHLVIAKTADFIAMKRIEESEERFRTMAEATDIMIAVADETSHAVYFNHAWVELTGRPMEELLEFGWADLIHPEEKESWLENYIGAFRQRIPFEGEFRILSKNGDYRWLLSKGPPRFHNDGRFAGYISSCIDITERKRQEMEMERLYEDLAVINEQMATVNDELRTTNEDLSSSNEELQLSEQRFKSLIRQAPFAICVIRAEDLMILDINDDYLELVGRRRDELENHTIWDAVPEASESYAPVMYEVIRTGIAFVADEHEVMLVRNGIPEMLFIDFVYEPVKDINDTVTVIMVVGIDVTDKVAARRNIEDIEERIRLAVEAAEMGTFDYDYVNDVLLSSDRFNQIFGFDHCVTRDELLSRYHEGDRHLSAEGHKIAAKTGKLFYEARLIHPDNSLHWIRVQGNVYFDEQGQRKRILGTVLDITEFKRLQQQKDDFISIASHELKTPITSLKASLQLLDRMKDKGTTPMTTKLIGQATKSMSKISELVEDLLNVSRMNQGQVGLNKKSFRLSEMIDDCCSHVRAGGGHELVFKGDRNMEVFADEQRIDQVVVNFVNNAVKYAPNSREIYLIVEKVGDTAKVSVKDNGPGIPKDKLPHLFDRYFRADVSGFQVSGLGLGLYISADIIERHDGKIGVDSEEGKGSTFWFTLPL</sequence>
<organism evidence="10 11">
    <name type="scientific">Pedobacter frigoris</name>
    <dbReference type="NCBI Taxonomy" id="2571272"/>
    <lineage>
        <taxon>Bacteria</taxon>
        <taxon>Pseudomonadati</taxon>
        <taxon>Bacteroidota</taxon>
        <taxon>Sphingobacteriia</taxon>
        <taxon>Sphingobacteriales</taxon>
        <taxon>Sphingobacteriaceae</taxon>
        <taxon>Pedobacter</taxon>
    </lineage>
</organism>
<dbReference type="InterPro" id="IPR013655">
    <property type="entry name" value="PAS_fold_3"/>
</dbReference>
<evidence type="ECO:0000256" key="1">
    <source>
        <dbReference type="ARBA" id="ARBA00000085"/>
    </source>
</evidence>
<dbReference type="Pfam" id="PF02518">
    <property type="entry name" value="HATPase_c"/>
    <property type="match status" value="1"/>
</dbReference>
<dbReference type="SMART" id="SM00387">
    <property type="entry name" value="HATPase_c"/>
    <property type="match status" value="1"/>
</dbReference>
<evidence type="ECO:0000256" key="3">
    <source>
        <dbReference type="ARBA" id="ARBA00022553"/>
    </source>
</evidence>
<evidence type="ECO:0000259" key="7">
    <source>
        <dbReference type="PROSITE" id="PS50109"/>
    </source>
</evidence>
<dbReference type="RefSeq" id="WP_136835043.1">
    <property type="nucleotide sequence ID" value="NZ_SWBQ01000001.1"/>
</dbReference>
<dbReference type="FunFam" id="3.30.565.10:FF:000006">
    <property type="entry name" value="Sensor histidine kinase WalK"/>
    <property type="match status" value="1"/>
</dbReference>
<keyword evidence="5" id="KW-0418">Kinase</keyword>
<dbReference type="GO" id="GO:0000155">
    <property type="term" value="F:phosphorelay sensor kinase activity"/>
    <property type="evidence" value="ECO:0007669"/>
    <property type="project" value="InterPro"/>
</dbReference>
<dbReference type="OrthoDB" id="9813151at2"/>
<dbReference type="CDD" id="cd00082">
    <property type="entry name" value="HisKA"/>
    <property type="match status" value="1"/>
</dbReference>
<dbReference type="SMART" id="SM00388">
    <property type="entry name" value="HisKA"/>
    <property type="match status" value="1"/>
</dbReference>
<feature type="domain" description="PAC" evidence="9">
    <location>
        <begin position="556"/>
        <end position="608"/>
    </location>
</feature>
<dbReference type="CDD" id="cd00130">
    <property type="entry name" value="PAS"/>
    <property type="match status" value="2"/>
</dbReference>
<dbReference type="EC" id="2.7.13.3" evidence="2"/>
<dbReference type="InterPro" id="IPR036097">
    <property type="entry name" value="HisK_dim/P_sf"/>
</dbReference>
<reference evidence="10 11" key="1">
    <citation type="submission" date="2019-04" db="EMBL/GenBank/DDBJ databases">
        <title>Pedobacter sp. RP-3-15 sp. nov., isolated from Arctic soil.</title>
        <authorList>
            <person name="Dahal R.H."/>
            <person name="Kim D.-U."/>
        </authorList>
    </citation>
    <scope>NUCLEOTIDE SEQUENCE [LARGE SCALE GENOMIC DNA]</scope>
    <source>
        <strain evidence="10 11">RP-3-15</strain>
    </source>
</reference>
<dbReference type="InterPro" id="IPR052162">
    <property type="entry name" value="Sensor_kinase/Photoreceptor"/>
</dbReference>